<proteinExistence type="predicted"/>
<keyword evidence="4" id="KW-1185">Reference proteome</keyword>
<keyword evidence="2" id="KW-0812">Transmembrane</keyword>
<evidence type="ECO:0000313" key="3">
    <source>
        <dbReference type="EMBL" id="CAH3131900.1"/>
    </source>
</evidence>
<dbReference type="Pfam" id="PF01391">
    <property type="entry name" value="Collagen"/>
    <property type="match status" value="1"/>
</dbReference>
<dbReference type="PANTHER" id="PTHR24637:SF421">
    <property type="entry name" value="CUTICLE COLLAGEN DPY-2"/>
    <property type="match status" value="1"/>
</dbReference>
<evidence type="ECO:0000256" key="2">
    <source>
        <dbReference type="SAM" id="Phobius"/>
    </source>
</evidence>
<protein>
    <submittedName>
        <fullName evidence="3">Uncharacterized protein</fullName>
    </submittedName>
</protein>
<name>A0ABN8P6A9_9CNID</name>
<feature type="compositionally biased region" description="Low complexity" evidence="1">
    <location>
        <begin position="111"/>
        <end position="121"/>
    </location>
</feature>
<feature type="region of interest" description="Disordered" evidence="1">
    <location>
        <begin position="111"/>
        <end position="199"/>
    </location>
</feature>
<dbReference type="EMBL" id="CALNXK010000050">
    <property type="protein sequence ID" value="CAH3131900.1"/>
    <property type="molecule type" value="Genomic_DNA"/>
</dbReference>
<dbReference type="PANTHER" id="PTHR24637">
    <property type="entry name" value="COLLAGEN"/>
    <property type="match status" value="1"/>
</dbReference>
<comment type="caution">
    <text evidence="3">The sequence shown here is derived from an EMBL/GenBank/DDBJ whole genome shotgun (WGS) entry which is preliminary data.</text>
</comment>
<reference evidence="3 4" key="1">
    <citation type="submission" date="2022-05" db="EMBL/GenBank/DDBJ databases">
        <authorList>
            <consortium name="Genoscope - CEA"/>
            <person name="William W."/>
        </authorList>
    </citation>
    <scope>NUCLEOTIDE SEQUENCE [LARGE SCALE GENOMIC DNA]</scope>
</reference>
<feature type="compositionally biased region" description="Basic residues" evidence="1">
    <location>
        <begin position="130"/>
        <end position="139"/>
    </location>
</feature>
<keyword evidence="2" id="KW-0472">Membrane</keyword>
<evidence type="ECO:0000313" key="4">
    <source>
        <dbReference type="Proteomes" id="UP001159405"/>
    </source>
</evidence>
<keyword evidence="2" id="KW-1133">Transmembrane helix</keyword>
<sequence>MTAQKEQKKPSFPLILSVLSIVFYCAGFLRVELDLNEQKKRVNALESIEEAKSHTNILDLVTKSEEITPDPHSNKRQRKRRNADTVKNKTEIKNVEATVLKILSELRPHHSLSQSSSCLLGPPGPEGPRGKKGSRGKRGQKGDQGIMGLPGKSSKQGIMGPLGPKGNVGLKGQKGDMGPAGLPGAKGEPGESISAPVVA</sequence>
<accession>A0ABN8P6A9</accession>
<organism evidence="3 4">
    <name type="scientific">Porites lobata</name>
    <dbReference type="NCBI Taxonomy" id="104759"/>
    <lineage>
        <taxon>Eukaryota</taxon>
        <taxon>Metazoa</taxon>
        <taxon>Cnidaria</taxon>
        <taxon>Anthozoa</taxon>
        <taxon>Hexacorallia</taxon>
        <taxon>Scleractinia</taxon>
        <taxon>Fungiina</taxon>
        <taxon>Poritidae</taxon>
        <taxon>Porites</taxon>
    </lineage>
</organism>
<dbReference type="InterPro" id="IPR008160">
    <property type="entry name" value="Collagen"/>
</dbReference>
<gene>
    <name evidence="3" type="ORF">PLOB_00036329</name>
</gene>
<feature type="transmembrane region" description="Helical" evidence="2">
    <location>
        <begin position="12"/>
        <end position="31"/>
    </location>
</feature>
<feature type="region of interest" description="Disordered" evidence="1">
    <location>
        <begin position="59"/>
        <end position="87"/>
    </location>
</feature>
<dbReference type="Proteomes" id="UP001159405">
    <property type="component" value="Unassembled WGS sequence"/>
</dbReference>
<evidence type="ECO:0000256" key="1">
    <source>
        <dbReference type="SAM" id="MobiDB-lite"/>
    </source>
</evidence>